<evidence type="ECO:0000256" key="5">
    <source>
        <dbReference type="ARBA" id="ARBA00022692"/>
    </source>
</evidence>
<dbReference type="PROSITE" id="PS50929">
    <property type="entry name" value="ABC_TM1F"/>
    <property type="match status" value="1"/>
</dbReference>
<dbReference type="InterPro" id="IPR003593">
    <property type="entry name" value="AAA+_ATPase"/>
</dbReference>
<dbReference type="InterPro" id="IPR017871">
    <property type="entry name" value="ABC_transporter-like_CS"/>
</dbReference>
<evidence type="ECO:0000256" key="1">
    <source>
        <dbReference type="ARBA" id="ARBA00004429"/>
    </source>
</evidence>
<dbReference type="InterPro" id="IPR011527">
    <property type="entry name" value="ABC1_TM_dom"/>
</dbReference>
<feature type="transmembrane region" description="Helical" evidence="11">
    <location>
        <begin position="261"/>
        <end position="279"/>
    </location>
</feature>
<evidence type="ECO:0000256" key="9">
    <source>
        <dbReference type="ARBA" id="ARBA00023136"/>
    </source>
</evidence>
<dbReference type="GO" id="GO:0005524">
    <property type="term" value="F:ATP binding"/>
    <property type="evidence" value="ECO:0007669"/>
    <property type="project" value="UniProtKB-KW"/>
</dbReference>
<dbReference type="Gene3D" id="3.40.50.300">
    <property type="entry name" value="P-loop containing nucleotide triphosphate hydrolases"/>
    <property type="match status" value="1"/>
</dbReference>
<dbReference type="RefSeq" id="WP_141310162.1">
    <property type="nucleotide sequence ID" value="NZ_BJND01000021.1"/>
</dbReference>
<evidence type="ECO:0000256" key="11">
    <source>
        <dbReference type="SAM" id="Phobius"/>
    </source>
</evidence>
<comment type="caution">
    <text evidence="14">The sequence shown here is derived from an EMBL/GenBank/DDBJ whole genome shotgun (WGS) entry which is preliminary data.</text>
</comment>
<organism evidence="14 15">
    <name type="scientific">Streptomyces spinoverrucosus</name>
    <dbReference type="NCBI Taxonomy" id="284043"/>
    <lineage>
        <taxon>Bacteria</taxon>
        <taxon>Bacillati</taxon>
        <taxon>Actinomycetota</taxon>
        <taxon>Actinomycetes</taxon>
        <taxon>Kitasatosporales</taxon>
        <taxon>Streptomycetaceae</taxon>
        <taxon>Streptomyces</taxon>
    </lineage>
</organism>
<feature type="transmembrane region" description="Helical" evidence="11">
    <location>
        <begin position="162"/>
        <end position="190"/>
    </location>
</feature>
<dbReference type="CDD" id="cd18550">
    <property type="entry name" value="ABC_6TM_exporter_like"/>
    <property type="match status" value="1"/>
</dbReference>
<dbReference type="OrthoDB" id="9806127at2"/>
<dbReference type="GO" id="GO:0005886">
    <property type="term" value="C:plasma membrane"/>
    <property type="evidence" value="ECO:0007669"/>
    <property type="project" value="UniProtKB-SubCell"/>
</dbReference>
<keyword evidence="8 11" id="KW-1133">Transmembrane helix</keyword>
<dbReference type="Gene3D" id="1.20.1560.10">
    <property type="entry name" value="ABC transporter type 1, transmembrane domain"/>
    <property type="match status" value="1"/>
</dbReference>
<feature type="domain" description="ABC transmembrane type-1" evidence="13">
    <location>
        <begin position="37"/>
        <end position="323"/>
    </location>
</feature>
<evidence type="ECO:0000256" key="7">
    <source>
        <dbReference type="ARBA" id="ARBA00022840"/>
    </source>
</evidence>
<dbReference type="InterPro" id="IPR003439">
    <property type="entry name" value="ABC_transporter-like_ATP-bd"/>
</dbReference>
<evidence type="ECO:0000313" key="15">
    <source>
        <dbReference type="Proteomes" id="UP000317881"/>
    </source>
</evidence>
<evidence type="ECO:0000256" key="8">
    <source>
        <dbReference type="ARBA" id="ARBA00022989"/>
    </source>
</evidence>
<dbReference type="PANTHER" id="PTHR43394:SF7">
    <property type="entry name" value="ABC TRANSPORTER B FAMILY MEMBER 28"/>
    <property type="match status" value="1"/>
</dbReference>
<name>A0A4Y3VI66_9ACTN</name>
<dbReference type="PROSITE" id="PS50893">
    <property type="entry name" value="ABC_TRANSPORTER_2"/>
    <property type="match status" value="1"/>
</dbReference>
<keyword evidence="3" id="KW-1003">Cell membrane</keyword>
<evidence type="ECO:0000256" key="3">
    <source>
        <dbReference type="ARBA" id="ARBA00022475"/>
    </source>
</evidence>
<evidence type="ECO:0000313" key="14">
    <source>
        <dbReference type="EMBL" id="GEC05500.1"/>
    </source>
</evidence>
<dbReference type="Proteomes" id="UP000317881">
    <property type="component" value="Unassembled WGS sequence"/>
</dbReference>
<evidence type="ECO:0000256" key="10">
    <source>
        <dbReference type="ARBA" id="ARBA00023455"/>
    </source>
</evidence>
<evidence type="ECO:0000256" key="4">
    <source>
        <dbReference type="ARBA" id="ARBA00022519"/>
    </source>
</evidence>
<evidence type="ECO:0000256" key="2">
    <source>
        <dbReference type="ARBA" id="ARBA00022448"/>
    </source>
</evidence>
<dbReference type="PROSITE" id="PS00211">
    <property type="entry name" value="ABC_TRANSPORTER_1"/>
    <property type="match status" value="1"/>
</dbReference>
<gene>
    <name evidence="14" type="ORF">SSP24_31550</name>
</gene>
<evidence type="ECO:0000256" key="6">
    <source>
        <dbReference type="ARBA" id="ARBA00022741"/>
    </source>
</evidence>
<keyword evidence="7 14" id="KW-0067">ATP-binding</keyword>
<keyword evidence="6" id="KW-0547">Nucleotide-binding</keyword>
<dbReference type="EMBL" id="BJND01000021">
    <property type="protein sequence ID" value="GEC05500.1"/>
    <property type="molecule type" value="Genomic_DNA"/>
</dbReference>
<dbReference type="InterPro" id="IPR039421">
    <property type="entry name" value="Type_1_exporter"/>
</dbReference>
<keyword evidence="9 11" id="KW-0472">Membrane</keyword>
<reference evidence="14 15" key="1">
    <citation type="submission" date="2019-06" db="EMBL/GenBank/DDBJ databases">
        <title>Whole genome shotgun sequence of Streptomyces spinoverrucosus NBRC 14228.</title>
        <authorList>
            <person name="Hosoyama A."/>
            <person name="Uohara A."/>
            <person name="Ohji S."/>
            <person name="Ichikawa N."/>
        </authorList>
    </citation>
    <scope>NUCLEOTIDE SEQUENCE [LARGE SCALE GENOMIC DNA]</scope>
    <source>
        <strain evidence="14 15">NBRC 14228</strain>
    </source>
</reference>
<dbReference type="FunFam" id="1.20.1560.10:FF:000035">
    <property type="entry name" value="Multidrug ABC transporter ATP-binding protein"/>
    <property type="match status" value="1"/>
</dbReference>
<dbReference type="GO" id="GO:0090374">
    <property type="term" value="P:oligopeptide export from mitochondrion"/>
    <property type="evidence" value="ECO:0007669"/>
    <property type="project" value="TreeGrafter"/>
</dbReference>
<protein>
    <submittedName>
        <fullName evidence="14">Multidrug ABC transporter ATP-binding protein</fullName>
    </submittedName>
</protein>
<keyword evidence="2" id="KW-0813">Transport</keyword>
<feature type="domain" description="ABC transporter" evidence="12">
    <location>
        <begin position="357"/>
        <end position="592"/>
    </location>
</feature>
<comment type="subcellular location">
    <subcellularLocation>
        <location evidence="1">Cell inner membrane</location>
        <topology evidence="1">Multi-pass membrane protein</topology>
    </subcellularLocation>
</comment>
<keyword evidence="4" id="KW-0997">Cell inner membrane</keyword>
<sequence length="600" mass="65249">MKPDHEPAWTPPADSEGQPRQVRRILTLFRPYRGRLAVVGLLVAASSVVSVATPFLLKAILDTAIPQGRTGLLTLLALGMILSAILTSVFGVLQTLISTTVGQRVMHDLRTAVYGRLQRMSLAFFTRTRTGEVQSRIANDIGGMQATVTSTATSLVSNFTSVVATVVAMLALDWRLTVVSLLLLPVFVWISRRVGDERRKITTQRQKQMAAMAATVTESLSVSGILLGRTMGRAESLTRSFAQESDRLVDLEVRSNMAGRWRMAVITIVMAAMPAVIYWTAGFALHLGGPSVSIGTIVAFVSLQQGLFRPTVSLLGTGVQIQTSLALFQRIFEYLDLPVDITERERPIHLDRVKGEVRFENVEFRYDGKGGPILDGIDLTVPAGGSLAIVGPTGAGKSTLGYLVPRLYDVTGGRVTLDGVDVRDLDFDTLARAVGVVSQETYLFHASVADNLRFAKPDATDEELHAAARAAQIHDHIAALPDGYDTVVGERGHRFSGGEKQRLAIARTILRDPPVLILDEATSALDTRTEHAVQQAIDALSADRTTLTIAHRLSTIRSADQIVVLDAGRAIEQGTHRELLERDGRYAALVRRDAQLEPTR</sequence>
<accession>A0A4Y3VI66</accession>
<dbReference type="SUPFAM" id="SSF52540">
    <property type="entry name" value="P-loop containing nucleoside triphosphate hydrolases"/>
    <property type="match status" value="1"/>
</dbReference>
<dbReference type="InterPro" id="IPR036640">
    <property type="entry name" value="ABC1_TM_sf"/>
</dbReference>
<proteinExistence type="inferred from homology"/>
<comment type="similarity">
    <text evidence="10">Belongs to the ABC transporter superfamily. Siderophore-Fe(3+) uptake transporter (SIUT) (TC 3.A.1.21) family.</text>
</comment>
<dbReference type="SUPFAM" id="SSF90123">
    <property type="entry name" value="ABC transporter transmembrane region"/>
    <property type="match status" value="1"/>
</dbReference>
<dbReference type="AlphaFoldDB" id="A0A4Y3VI66"/>
<feature type="transmembrane region" description="Helical" evidence="11">
    <location>
        <begin position="36"/>
        <end position="61"/>
    </location>
</feature>
<evidence type="ECO:0000259" key="13">
    <source>
        <dbReference type="PROSITE" id="PS50929"/>
    </source>
</evidence>
<dbReference type="Pfam" id="PF00005">
    <property type="entry name" value="ABC_tran"/>
    <property type="match status" value="1"/>
</dbReference>
<keyword evidence="15" id="KW-1185">Reference proteome</keyword>
<feature type="transmembrane region" description="Helical" evidence="11">
    <location>
        <begin position="73"/>
        <end position="97"/>
    </location>
</feature>
<dbReference type="GO" id="GO:0015421">
    <property type="term" value="F:ABC-type oligopeptide transporter activity"/>
    <property type="evidence" value="ECO:0007669"/>
    <property type="project" value="TreeGrafter"/>
</dbReference>
<dbReference type="PANTHER" id="PTHR43394">
    <property type="entry name" value="ATP-DEPENDENT PERMEASE MDL1, MITOCHONDRIAL"/>
    <property type="match status" value="1"/>
</dbReference>
<dbReference type="Pfam" id="PF00664">
    <property type="entry name" value="ABC_membrane"/>
    <property type="match status" value="1"/>
</dbReference>
<dbReference type="InterPro" id="IPR027417">
    <property type="entry name" value="P-loop_NTPase"/>
</dbReference>
<keyword evidence="5 11" id="KW-0812">Transmembrane</keyword>
<dbReference type="GO" id="GO:0016887">
    <property type="term" value="F:ATP hydrolysis activity"/>
    <property type="evidence" value="ECO:0007669"/>
    <property type="project" value="InterPro"/>
</dbReference>
<evidence type="ECO:0000259" key="12">
    <source>
        <dbReference type="PROSITE" id="PS50893"/>
    </source>
</evidence>
<dbReference type="SMART" id="SM00382">
    <property type="entry name" value="AAA"/>
    <property type="match status" value="1"/>
</dbReference>
<dbReference type="FunFam" id="3.40.50.300:FF:000221">
    <property type="entry name" value="Multidrug ABC transporter ATP-binding protein"/>
    <property type="match status" value="1"/>
</dbReference>